<feature type="transmembrane region" description="Helical" evidence="1">
    <location>
        <begin position="1059"/>
        <end position="1078"/>
    </location>
</feature>
<dbReference type="Pfam" id="PF19407">
    <property type="entry name" value="DUF5979"/>
    <property type="match status" value="7"/>
</dbReference>
<evidence type="ECO:0000256" key="1">
    <source>
        <dbReference type="SAM" id="Phobius"/>
    </source>
</evidence>
<feature type="signal peptide" evidence="2">
    <location>
        <begin position="1"/>
        <end position="27"/>
    </location>
</feature>
<evidence type="ECO:0000259" key="4">
    <source>
        <dbReference type="Pfam" id="PF17802"/>
    </source>
</evidence>
<feature type="domain" description="DUF5979" evidence="5">
    <location>
        <begin position="428"/>
        <end position="522"/>
    </location>
</feature>
<feature type="domain" description="DUF5979" evidence="5">
    <location>
        <begin position="226"/>
        <end position="320"/>
    </location>
</feature>
<evidence type="ECO:0000313" key="7">
    <source>
        <dbReference type="Proteomes" id="UP000602653"/>
    </source>
</evidence>
<dbReference type="Pfam" id="PF17802">
    <property type="entry name" value="SpaA"/>
    <property type="match status" value="1"/>
</dbReference>
<evidence type="ECO:0000313" key="6">
    <source>
        <dbReference type="EMBL" id="QRV01960.1"/>
    </source>
</evidence>
<dbReference type="InterPro" id="IPR046022">
    <property type="entry name" value="DUF5979"/>
</dbReference>
<feature type="domain" description="DUF5979" evidence="5">
    <location>
        <begin position="634"/>
        <end position="728"/>
    </location>
</feature>
<feature type="domain" description="Thioester" evidence="3">
    <location>
        <begin position="55"/>
        <end position="188"/>
    </location>
</feature>
<evidence type="ECO:0000256" key="2">
    <source>
        <dbReference type="SAM" id="SignalP"/>
    </source>
</evidence>
<keyword evidence="1" id="KW-0812">Transmembrane</keyword>
<dbReference type="Gene3D" id="1.10.150.480">
    <property type="match status" value="1"/>
</dbReference>
<feature type="domain" description="DUF5979" evidence="5">
    <location>
        <begin position="840"/>
        <end position="934"/>
    </location>
</feature>
<dbReference type="EMBL" id="CP070228">
    <property type="protein sequence ID" value="QRV01960.1"/>
    <property type="molecule type" value="Genomic_DNA"/>
</dbReference>
<evidence type="ECO:0000259" key="3">
    <source>
        <dbReference type="Pfam" id="PF08341"/>
    </source>
</evidence>
<organism evidence="6 7">
    <name type="scientific">Arcanobacterium phocisimile</name>
    <dbReference type="NCBI Taxonomy" id="1302235"/>
    <lineage>
        <taxon>Bacteria</taxon>
        <taxon>Bacillati</taxon>
        <taxon>Actinomycetota</taxon>
        <taxon>Actinomycetes</taxon>
        <taxon>Actinomycetales</taxon>
        <taxon>Actinomycetaceae</taxon>
        <taxon>Arcanobacterium</taxon>
    </lineage>
</organism>
<dbReference type="Pfam" id="PF08341">
    <property type="entry name" value="TED"/>
    <property type="match status" value="1"/>
</dbReference>
<feature type="domain" description="DUF5979" evidence="5">
    <location>
        <begin position="326"/>
        <end position="419"/>
    </location>
</feature>
<sequence>MKKIAKFASLLLTLVLMFSSFTQVANADEYKYEGYMSSFGNVLKIKDGQTEVDGWCINLNKTFLKRWGAKNPLFKKLDPTADNLKRLVEDPKSNSAEELLTRVKQVIKYSENHRKELESLANTFKGRTGFEDHRAPEKEAYFLAVQGAIWSLTDYRKAGSNPTDSRTRYFPTETQKKIKDLVKQILQESVEISYFEYNTIHIGIYEAENPRNQNIITREKPTVNTFKVKKTVSGFTGEENKNKEYEFSYTCTDGQSGKLVLQAGEEKVADKFFPIGTSCTIKENADSAKVDGYTLLKPKEQTLTIGEDETAEFVFVNKYEREKGAFLVQKHVTGTENNAGKNKQFEFSYSCGGETGTIAVKGNGELAKVGDFPLGTSCSVKEVGNTDVPGYVLKIKAADTTVVLAKNKANVATFNNHYEKVEPEKATFQVKKLVTGVTTDAAKDKEFEFSYTCGDQVGAVKARGDGVPVSVGKEFPVGTSCTVKEVGNTDVPGYVLKIKAADTTVVLAKNKANVATFNNHYEKVEPEKATFQVKKLVTGVTTDAAKDKEFEFSYTCGDQVGAVKARGDGVPVSVGKEFPVGTSCTVKEVGNTDVPGYVLKIKAADTTVVLAKNKANVATFNNHYEKVEPEKATFQVKKLVTGVTTDAAKDKEFEFSYTCGDQVGAVKARGDGVPVSVGKEFPVGTSCTVKEVGNTDVPGYVLKIKAADTTVVLAKNKANVATFNNHYEKVEPEKATFQVKKLVTGVTTDAAKDKEFEFSYTCGDQVGAVKARGDGVPVSVGKEFPVGTSCTVKEVGNTDVPGYVLKIKAADTTVVLAKNKANVATFNNHYEKVEPEKATFQVKKLVTGVTTDAAKDKEFEFSYTCGDQVGAVKARGDGVPVSVGKEFPVGTSCTVKEVGNTKIAGFTLVKNPDPVTVEVTKSKLVEAAFVNDYKPEEIGVTFSKVIAGQGKELAGASLKIVEGEKADGKVVHEWTSEGQAKVFGLTAGVYTMVEDQAPLGFDKAESITFRVSFDKNGGKVEVKQGDEFVVAKDAKVVMEDKPSLTPEEPTPLAKTGLEIGGLGILAIAMVAIGCFFISRKKKA</sequence>
<dbReference type="InterPro" id="IPR013552">
    <property type="entry name" value="Thioester_dom"/>
</dbReference>
<keyword evidence="1" id="KW-1133">Transmembrane helix</keyword>
<feature type="domain" description="DUF5979" evidence="5">
    <location>
        <begin position="531"/>
        <end position="625"/>
    </location>
</feature>
<proteinExistence type="predicted"/>
<keyword evidence="7" id="KW-1185">Reference proteome</keyword>
<dbReference type="RefSeq" id="WP_204424106.1">
    <property type="nucleotide sequence ID" value="NZ_CP070228.1"/>
</dbReference>
<dbReference type="Proteomes" id="UP000602653">
    <property type="component" value="Chromosome"/>
</dbReference>
<feature type="domain" description="DUF5979" evidence="5">
    <location>
        <begin position="737"/>
        <end position="831"/>
    </location>
</feature>
<accession>A0ABX7IGH4</accession>
<name>A0ABX7IGH4_9ACTO</name>
<keyword evidence="1" id="KW-0472">Membrane</keyword>
<dbReference type="InterPro" id="IPR013783">
    <property type="entry name" value="Ig-like_fold"/>
</dbReference>
<dbReference type="Gene3D" id="2.60.40.10">
    <property type="entry name" value="Immunoglobulins"/>
    <property type="match status" value="1"/>
</dbReference>
<feature type="domain" description="SpaA-like prealbumin fold" evidence="4">
    <location>
        <begin position="940"/>
        <end position="1024"/>
    </location>
</feature>
<dbReference type="Gene3D" id="2.30.30.670">
    <property type="entry name" value="Thioester domain"/>
    <property type="match status" value="1"/>
</dbReference>
<keyword evidence="2" id="KW-0732">Signal</keyword>
<gene>
    <name evidence="6" type="ORF">JTE88_07745</name>
</gene>
<feature type="chain" id="PRO_5046719697" description="LPXTG-motif cell wall anchor domain-containing protein" evidence="2">
    <location>
        <begin position="28"/>
        <end position="1083"/>
    </location>
</feature>
<dbReference type="InterPro" id="IPR041033">
    <property type="entry name" value="SpaA_PFL_dom_1"/>
</dbReference>
<evidence type="ECO:0000259" key="5">
    <source>
        <dbReference type="Pfam" id="PF19407"/>
    </source>
</evidence>
<evidence type="ECO:0008006" key="8">
    <source>
        <dbReference type="Google" id="ProtNLM"/>
    </source>
</evidence>
<protein>
    <recommendedName>
        <fullName evidence="8">LPXTG-motif cell wall anchor domain-containing protein</fullName>
    </recommendedName>
</protein>
<reference evidence="6 7" key="1">
    <citation type="submission" date="2021-02" db="EMBL/GenBank/DDBJ databases">
        <title>Complete Genome Sequence of Arcanobacterium phocisimile strain DSM 26142T from a harbour seal.</title>
        <authorList>
            <person name="Borowiak M."/>
            <person name="Alssahen M."/>
            <person name="Malorny B."/>
            <person name="Laemmler C."/>
            <person name="Siebert U."/>
            <person name="Ploetz M."/>
            <person name="Abdulmawjood A."/>
        </authorList>
    </citation>
    <scope>NUCLEOTIDE SEQUENCE [LARGE SCALE GENOMIC DNA]</scope>
    <source>
        <strain evidence="6 7">DSM 26142</strain>
    </source>
</reference>